<dbReference type="AlphaFoldDB" id="A0A926EEM1"/>
<evidence type="ECO:0000259" key="2">
    <source>
        <dbReference type="Pfam" id="PF13443"/>
    </source>
</evidence>
<dbReference type="Pfam" id="PF13443">
    <property type="entry name" value="HTH_26"/>
    <property type="match status" value="1"/>
</dbReference>
<dbReference type="InterPro" id="IPR010982">
    <property type="entry name" value="Lambda_DNA-bd_dom_sf"/>
</dbReference>
<dbReference type="GO" id="GO:0003677">
    <property type="term" value="F:DNA binding"/>
    <property type="evidence" value="ECO:0007669"/>
    <property type="project" value="InterPro"/>
</dbReference>
<feature type="domain" description="HTH cro/C1-type" evidence="2">
    <location>
        <begin position="7"/>
        <end position="66"/>
    </location>
</feature>
<dbReference type="Gene3D" id="1.10.260.40">
    <property type="entry name" value="lambda repressor-like DNA-binding domains"/>
    <property type="match status" value="1"/>
</dbReference>
<dbReference type="InterPro" id="IPR001387">
    <property type="entry name" value="Cro/C1-type_HTH"/>
</dbReference>
<evidence type="ECO:0000256" key="1">
    <source>
        <dbReference type="SAM" id="MobiDB-lite"/>
    </source>
</evidence>
<protein>
    <submittedName>
        <fullName evidence="3">Helix-turn-helix domain-containing protein</fullName>
    </submittedName>
</protein>
<reference evidence="3" key="1">
    <citation type="submission" date="2020-08" db="EMBL/GenBank/DDBJ databases">
        <title>Genome public.</title>
        <authorList>
            <person name="Liu C."/>
            <person name="Sun Q."/>
        </authorList>
    </citation>
    <scope>NUCLEOTIDE SEQUENCE</scope>
    <source>
        <strain evidence="3">NSJ-54</strain>
    </source>
</reference>
<dbReference type="Proteomes" id="UP000660861">
    <property type="component" value="Unassembled WGS sequence"/>
</dbReference>
<keyword evidence="4" id="KW-1185">Reference proteome</keyword>
<dbReference type="EMBL" id="JACRTC010000003">
    <property type="protein sequence ID" value="MBC8570476.1"/>
    <property type="molecule type" value="Genomic_DNA"/>
</dbReference>
<proteinExistence type="predicted"/>
<name>A0A926EEM1_9FIRM</name>
<feature type="region of interest" description="Disordered" evidence="1">
    <location>
        <begin position="63"/>
        <end position="122"/>
    </location>
</feature>
<organism evidence="3 4">
    <name type="scientific">Zongyangia hominis</name>
    <dbReference type="NCBI Taxonomy" id="2763677"/>
    <lineage>
        <taxon>Bacteria</taxon>
        <taxon>Bacillati</taxon>
        <taxon>Bacillota</taxon>
        <taxon>Clostridia</taxon>
        <taxon>Eubacteriales</taxon>
        <taxon>Oscillospiraceae</taxon>
        <taxon>Zongyangia</taxon>
    </lineage>
</organism>
<gene>
    <name evidence="3" type="ORF">H8709_06480</name>
</gene>
<evidence type="ECO:0000313" key="3">
    <source>
        <dbReference type="EMBL" id="MBC8570476.1"/>
    </source>
</evidence>
<comment type="caution">
    <text evidence="3">The sequence shown here is derived from an EMBL/GenBank/DDBJ whole genome shotgun (WGS) entry which is preliminary data.</text>
</comment>
<dbReference type="SUPFAM" id="SSF47413">
    <property type="entry name" value="lambda repressor-like DNA-binding domains"/>
    <property type="match status" value="1"/>
</dbReference>
<accession>A0A926EEM1</accession>
<evidence type="ECO:0000313" key="4">
    <source>
        <dbReference type="Proteomes" id="UP000660861"/>
    </source>
</evidence>
<feature type="compositionally biased region" description="Basic and acidic residues" evidence="1">
    <location>
        <begin position="73"/>
        <end position="83"/>
    </location>
</feature>
<sequence length="122" mass="13686">MIVYTPLWETMKRKNVTTYTLINKCGMSSHTVHRLRHNMGISTQLINDLCRLLECRVEDILLYLPDEEVSPPDGDKTSPKDSKTPQNRGKASPDEDRASPDGGKTPRGSNEAPPEEDKVPQP</sequence>